<dbReference type="Gene3D" id="3.30.420.40">
    <property type="match status" value="2"/>
</dbReference>
<dbReference type="PANTHER" id="PTHR18964:SF169">
    <property type="entry name" value="N-ACETYLMANNOSAMINE KINASE"/>
    <property type="match status" value="1"/>
</dbReference>
<proteinExistence type="inferred from homology"/>
<name>A0ABZ1U8N4_9ACTN</name>
<dbReference type="PROSITE" id="PS01125">
    <property type="entry name" value="ROK"/>
    <property type="match status" value="1"/>
</dbReference>
<keyword evidence="3" id="KW-1185">Reference proteome</keyword>
<evidence type="ECO:0000313" key="2">
    <source>
        <dbReference type="EMBL" id="WUQ87536.1"/>
    </source>
</evidence>
<dbReference type="Pfam" id="PF00480">
    <property type="entry name" value="ROK"/>
    <property type="match status" value="1"/>
</dbReference>
<dbReference type="EMBL" id="CP108110">
    <property type="protein sequence ID" value="WUQ87536.1"/>
    <property type="molecule type" value="Genomic_DNA"/>
</dbReference>
<dbReference type="RefSeq" id="WP_328958096.1">
    <property type="nucleotide sequence ID" value="NZ_CP108110.1"/>
</dbReference>
<dbReference type="SUPFAM" id="SSF53067">
    <property type="entry name" value="Actin-like ATPase domain"/>
    <property type="match status" value="1"/>
</dbReference>
<comment type="similarity">
    <text evidence="1">Belongs to the ROK (NagC/XylR) family.</text>
</comment>
<dbReference type="PANTHER" id="PTHR18964">
    <property type="entry name" value="ROK (REPRESSOR, ORF, KINASE) FAMILY"/>
    <property type="match status" value="1"/>
</dbReference>
<dbReference type="InterPro" id="IPR049874">
    <property type="entry name" value="ROK_cs"/>
</dbReference>
<protein>
    <submittedName>
        <fullName evidence="2">ROK family protein</fullName>
    </submittedName>
</protein>
<reference evidence="2" key="1">
    <citation type="submission" date="2022-10" db="EMBL/GenBank/DDBJ databases">
        <title>The complete genomes of actinobacterial strains from the NBC collection.</title>
        <authorList>
            <person name="Joergensen T.S."/>
            <person name="Alvarez Arevalo M."/>
            <person name="Sterndorff E.B."/>
            <person name="Faurdal D."/>
            <person name="Vuksanovic O."/>
            <person name="Mourched A.-S."/>
            <person name="Charusanti P."/>
            <person name="Shaw S."/>
            <person name="Blin K."/>
            <person name="Weber T."/>
        </authorList>
    </citation>
    <scope>NUCLEOTIDE SEQUENCE</scope>
    <source>
        <strain evidence="2">NBC_00222</strain>
    </source>
</reference>
<evidence type="ECO:0000313" key="3">
    <source>
        <dbReference type="Proteomes" id="UP001432222"/>
    </source>
</evidence>
<organism evidence="2 3">
    <name type="scientific">Kitasatospora purpeofusca</name>
    <dbReference type="NCBI Taxonomy" id="67352"/>
    <lineage>
        <taxon>Bacteria</taxon>
        <taxon>Bacillati</taxon>
        <taxon>Actinomycetota</taxon>
        <taxon>Actinomycetes</taxon>
        <taxon>Kitasatosporales</taxon>
        <taxon>Streptomycetaceae</taxon>
        <taxon>Kitasatospora</taxon>
    </lineage>
</organism>
<dbReference type="InterPro" id="IPR043129">
    <property type="entry name" value="ATPase_NBD"/>
</dbReference>
<dbReference type="Proteomes" id="UP001432222">
    <property type="component" value="Chromosome"/>
</dbReference>
<gene>
    <name evidence="2" type="ORF">OHA16_33960</name>
</gene>
<sequence length="323" mass="32044">MTAPSPSTTPLPVGPLLAGPVWAAVDIGGTKIAGALVDSTGTLAHRVQLPTPAKESGAEVLAVVHQVLEHLAAAPDWAAVTAVGIGSAGPVDLVGGTVSPVNIPGWREFPLTAEVAAHPAVAGRPVALAGDGVAMAAAEHWRGAARGAENALCLVVSTGVGAGLVLNGAVHPGPSGNAGHLGHITVDLDGERCPCGSYGCLENIASGTAIARRALAEGWEPRGGDRSARAVAEDALAGHPVALAAFDRAAQALAAGIAATATLVDLRRVVVGGGVAAAGPVLFEPLARHLDRYAALPYVRGLDVRRAELGNDAGLIGAAALCR</sequence>
<accession>A0ABZ1U8N4</accession>
<evidence type="ECO:0000256" key="1">
    <source>
        <dbReference type="ARBA" id="ARBA00006479"/>
    </source>
</evidence>
<dbReference type="InterPro" id="IPR000600">
    <property type="entry name" value="ROK"/>
</dbReference>